<dbReference type="SUPFAM" id="SSF51182">
    <property type="entry name" value="RmlC-like cupins"/>
    <property type="match status" value="1"/>
</dbReference>
<dbReference type="InterPro" id="IPR014710">
    <property type="entry name" value="RmlC-like_jellyroll"/>
</dbReference>
<dbReference type="AlphaFoldDB" id="A0A9J6QIN8"/>
<comment type="caution">
    <text evidence="5">The sequence shown here is derived from an EMBL/GenBank/DDBJ whole genome shotgun (WGS) entry which is preliminary data.</text>
</comment>
<dbReference type="Gene3D" id="1.10.10.60">
    <property type="entry name" value="Homeodomain-like"/>
    <property type="match status" value="2"/>
</dbReference>
<dbReference type="PANTHER" id="PTHR43280">
    <property type="entry name" value="ARAC-FAMILY TRANSCRIPTIONAL REGULATOR"/>
    <property type="match status" value="1"/>
</dbReference>
<dbReference type="Pfam" id="PF02311">
    <property type="entry name" value="AraC_binding"/>
    <property type="match status" value="1"/>
</dbReference>
<dbReference type="GO" id="GO:0003700">
    <property type="term" value="F:DNA-binding transcription factor activity"/>
    <property type="evidence" value="ECO:0007669"/>
    <property type="project" value="InterPro"/>
</dbReference>
<dbReference type="GO" id="GO:0043565">
    <property type="term" value="F:sequence-specific DNA binding"/>
    <property type="evidence" value="ECO:0007669"/>
    <property type="project" value="InterPro"/>
</dbReference>
<dbReference type="SUPFAM" id="SSF46689">
    <property type="entry name" value="Homeodomain-like"/>
    <property type="match status" value="1"/>
</dbReference>
<dbReference type="PANTHER" id="PTHR43280:SF34">
    <property type="entry name" value="ARAC-FAMILY TRANSCRIPTIONAL REGULATOR"/>
    <property type="match status" value="1"/>
</dbReference>
<dbReference type="InterPro" id="IPR018060">
    <property type="entry name" value="HTH_AraC"/>
</dbReference>
<accession>A0A9J6QIN8</accession>
<dbReference type="SMART" id="SM00342">
    <property type="entry name" value="HTH_ARAC"/>
    <property type="match status" value="1"/>
</dbReference>
<name>A0A9J6QIN8_9FIRM</name>
<gene>
    <name evidence="5" type="ORF">OBO34_03210</name>
</gene>
<dbReference type="InterPro" id="IPR009057">
    <property type="entry name" value="Homeodomain-like_sf"/>
</dbReference>
<evidence type="ECO:0000256" key="2">
    <source>
        <dbReference type="ARBA" id="ARBA00023125"/>
    </source>
</evidence>
<keyword evidence="1" id="KW-0805">Transcription regulation</keyword>
<feature type="domain" description="HTH araC/xylS-type" evidence="4">
    <location>
        <begin position="182"/>
        <end position="280"/>
    </location>
</feature>
<keyword evidence="2" id="KW-0238">DNA-binding</keyword>
<dbReference type="Pfam" id="PF12833">
    <property type="entry name" value="HTH_18"/>
    <property type="match status" value="1"/>
</dbReference>
<dbReference type="PROSITE" id="PS01124">
    <property type="entry name" value="HTH_ARAC_FAMILY_2"/>
    <property type="match status" value="1"/>
</dbReference>
<evidence type="ECO:0000256" key="1">
    <source>
        <dbReference type="ARBA" id="ARBA00023015"/>
    </source>
</evidence>
<evidence type="ECO:0000313" key="6">
    <source>
        <dbReference type="Proteomes" id="UP001065549"/>
    </source>
</evidence>
<organism evidence="5 6">
    <name type="scientific">Hominibacterium faecale</name>
    <dbReference type="NCBI Taxonomy" id="2839743"/>
    <lineage>
        <taxon>Bacteria</taxon>
        <taxon>Bacillati</taxon>
        <taxon>Bacillota</taxon>
        <taxon>Clostridia</taxon>
        <taxon>Peptostreptococcales</taxon>
        <taxon>Anaerovoracaceae</taxon>
        <taxon>Hominibacterium</taxon>
    </lineage>
</organism>
<dbReference type="InterPro" id="IPR003313">
    <property type="entry name" value="AraC-bd"/>
</dbReference>
<evidence type="ECO:0000259" key="4">
    <source>
        <dbReference type="PROSITE" id="PS01124"/>
    </source>
</evidence>
<dbReference type="CDD" id="cd02208">
    <property type="entry name" value="cupin_RmlC-like"/>
    <property type="match status" value="1"/>
</dbReference>
<reference evidence="5" key="1">
    <citation type="submission" date="2022-09" db="EMBL/GenBank/DDBJ databases">
        <title>Culturomic study of gut microbiota in children with autism spectrum disorder.</title>
        <authorList>
            <person name="Efimov B.A."/>
            <person name="Chaplin A.V."/>
            <person name="Sokolova S.R."/>
            <person name="Pikina A.P."/>
            <person name="Korzhanova M."/>
            <person name="Belova V."/>
            <person name="Korostin D."/>
        </authorList>
    </citation>
    <scope>NUCLEOTIDE SEQUENCE</scope>
    <source>
        <strain evidence="5">ASD5510</strain>
    </source>
</reference>
<dbReference type="RefSeq" id="WP_253020745.1">
    <property type="nucleotide sequence ID" value="NZ_JAOSHN010000001.1"/>
</dbReference>
<dbReference type="InterPro" id="IPR011051">
    <property type="entry name" value="RmlC_Cupin_sf"/>
</dbReference>
<protein>
    <submittedName>
        <fullName evidence="5">AraC family transcriptional regulator</fullName>
    </submittedName>
</protein>
<evidence type="ECO:0000256" key="3">
    <source>
        <dbReference type="ARBA" id="ARBA00023163"/>
    </source>
</evidence>
<evidence type="ECO:0000313" key="5">
    <source>
        <dbReference type="EMBL" id="MCU7377360.1"/>
    </source>
</evidence>
<keyword evidence="3" id="KW-0804">Transcription</keyword>
<sequence length="392" mass="45997">MLVKEVVMEKDLHCKCEICAVSFIPMHMHHAFEIIYILKGSINLTCQAFEYHLNEGDVFICNVNEPHFVTSDDQENIVLFFHLDPYHYENVYPHLSYHWFLCDSYKTPEKDDIPLRQLQQMLWHAASALSPRTSILPGEVDALIFNIVNHLINNYQNFSFAGNQHALQSLKSCDTLTVKRIFEIQEYIYRNYQNKISLEDLSNHLYLNKYYVSRLIKNFTGLNLIDLLGLVRTEKAQILLLTSDRSLEEISFKCGFSSVKYFEKYFVQWYKVSPRRYREDMRDKILSGAQRTVSISHTSPKLAAIRKQLSQSAVLAKTAFSQYEYILNLEGLCQPFPHLWQSSIYISDIATSIQLIDSIDLAQCREDIGFEKVELHNLFERYPYYRKKKSVF</sequence>
<dbReference type="Proteomes" id="UP001065549">
    <property type="component" value="Unassembled WGS sequence"/>
</dbReference>
<proteinExistence type="predicted"/>
<keyword evidence="6" id="KW-1185">Reference proteome</keyword>
<dbReference type="EMBL" id="JAOSHN010000001">
    <property type="protein sequence ID" value="MCU7377360.1"/>
    <property type="molecule type" value="Genomic_DNA"/>
</dbReference>
<dbReference type="Gene3D" id="2.60.120.10">
    <property type="entry name" value="Jelly Rolls"/>
    <property type="match status" value="1"/>
</dbReference>